<dbReference type="InterPro" id="IPR011650">
    <property type="entry name" value="Peptidase_M20_dimer"/>
</dbReference>
<name>A0A1C6JC63_9FIRM</name>
<evidence type="ECO:0000313" key="3">
    <source>
        <dbReference type="EMBL" id="SCJ79571.1"/>
    </source>
</evidence>
<dbReference type="AlphaFoldDB" id="A0A1C6JC63"/>
<protein>
    <submittedName>
        <fullName evidence="3">Uncharacterized hydrolase YxeP</fullName>
        <ecNumber evidence="3">3.-.-.-</ecNumber>
    </submittedName>
</protein>
<dbReference type="PANTHER" id="PTHR11014:SF63">
    <property type="entry name" value="METALLOPEPTIDASE, PUTATIVE (AFU_ORTHOLOGUE AFUA_6G09600)-RELATED"/>
    <property type="match status" value="1"/>
</dbReference>
<dbReference type="NCBIfam" id="TIGR01891">
    <property type="entry name" value="amidohydrolases"/>
    <property type="match status" value="1"/>
</dbReference>
<feature type="binding site" evidence="1">
    <location>
        <position position="162"/>
    </location>
    <ligand>
        <name>Mn(2+)</name>
        <dbReference type="ChEBI" id="CHEBI:29035"/>
        <label>2</label>
    </ligand>
</feature>
<feature type="binding site" evidence="1">
    <location>
        <position position="100"/>
    </location>
    <ligand>
        <name>Mn(2+)</name>
        <dbReference type="ChEBI" id="CHEBI:29035"/>
        <label>2</label>
    </ligand>
</feature>
<dbReference type="SUPFAM" id="SSF53187">
    <property type="entry name" value="Zn-dependent exopeptidases"/>
    <property type="match status" value="1"/>
</dbReference>
<feature type="domain" description="Peptidase M20 dimerisation" evidence="2">
    <location>
        <begin position="182"/>
        <end position="282"/>
    </location>
</feature>
<reference evidence="3" key="1">
    <citation type="submission" date="2015-09" db="EMBL/GenBank/DDBJ databases">
        <authorList>
            <consortium name="Pathogen Informatics"/>
        </authorList>
    </citation>
    <scope>NUCLEOTIDE SEQUENCE</scope>
    <source>
        <strain evidence="3">2789STDY5834896</strain>
    </source>
</reference>
<dbReference type="GO" id="GO:0016787">
    <property type="term" value="F:hydrolase activity"/>
    <property type="evidence" value="ECO:0007669"/>
    <property type="project" value="UniProtKB-KW"/>
</dbReference>
<dbReference type="InterPro" id="IPR002933">
    <property type="entry name" value="Peptidase_M20"/>
</dbReference>
<dbReference type="InterPro" id="IPR017439">
    <property type="entry name" value="Amidohydrolase"/>
</dbReference>
<accession>A0A1C6JC63</accession>
<dbReference type="Gene3D" id="3.40.630.10">
    <property type="entry name" value="Zn peptidases"/>
    <property type="match status" value="1"/>
</dbReference>
<dbReference type="Gene3D" id="3.30.70.360">
    <property type="match status" value="1"/>
</dbReference>
<dbReference type="EMBL" id="FMHG01000001">
    <property type="protein sequence ID" value="SCJ79571.1"/>
    <property type="molecule type" value="Genomic_DNA"/>
</dbReference>
<feature type="binding site" evidence="1">
    <location>
        <position position="136"/>
    </location>
    <ligand>
        <name>Mn(2+)</name>
        <dbReference type="ChEBI" id="CHEBI:29035"/>
        <label>2</label>
    </ligand>
</feature>
<dbReference type="Pfam" id="PF07687">
    <property type="entry name" value="M20_dimer"/>
    <property type="match status" value="1"/>
</dbReference>
<comment type="cofactor">
    <cofactor evidence="1">
        <name>Mn(2+)</name>
        <dbReference type="ChEBI" id="CHEBI:29035"/>
    </cofactor>
    <text evidence="1">The Mn(2+) ion enhances activity.</text>
</comment>
<dbReference type="Pfam" id="PF01546">
    <property type="entry name" value="Peptidase_M20"/>
    <property type="match status" value="1"/>
</dbReference>
<gene>
    <name evidence="3" type="primary">yxeP_8</name>
    <name evidence="3" type="ORF">SAMEA3545359_02077</name>
</gene>
<keyword evidence="1" id="KW-0464">Manganese</keyword>
<organism evidence="3">
    <name type="scientific">uncultured Anaerotruncus sp</name>
    <dbReference type="NCBI Taxonomy" id="905011"/>
    <lineage>
        <taxon>Bacteria</taxon>
        <taxon>Bacillati</taxon>
        <taxon>Bacillota</taxon>
        <taxon>Clostridia</taxon>
        <taxon>Eubacteriales</taxon>
        <taxon>Oscillospiraceae</taxon>
        <taxon>Anaerotruncus</taxon>
        <taxon>environmental samples</taxon>
    </lineage>
</organism>
<feature type="binding site" evidence="1">
    <location>
        <position position="102"/>
    </location>
    <ligand>
        <name>Mn(2+)</name>
        <dbReference type="ChEBI" id="CHEBI:29035"/>
        <label>2</label>
    </ligand>
</feature>
<keyword evidence="3" id="KW-0378">Hydrolase</keyword>
<proteinExistence type="predicted"/>
<feature type="binding site" evidence="1">
    <location>
        <position position="362"/>
    </location>
    <ligand>
        <name>Mn(2+)</name>
        <dbReference type="ChEBI" id="CHEBI:29035"/>
        <label>2</label>
    </ligand>
</feature>
<keyword evidence="1" id="KW-0479">Metal-binding</keyword>
<evidence type="ECO:0000256" key="1">
    <source>
        <dbReference type="PIRSR" id="PIRSR005962-1"/>
    </source>
</evidence>
<dbReference type="PIRSF" id="PIRSF005962">
    <property type="entry name" value="Pept_M20D_amidohydro"/>
    <property type="match status" value="1"/>
</dbReference>
<dbReference type="PANTHER" id="PTHR11014">
    <property type="entry name" value="PEPTIDASE M20 FAMILY MEMBER"/>
    <property type="match status" value="1"/>
</dbReference>
<sequence>MTVKELVLQNESYIIEMRREFHMYPELSYQEERTSRRIGEELTKMGIPFEVVGRRNVVGIINKGKAGKKIAIRADIDALPVCEEVDVPFKSKNEGVMHACGHDGHAAILLGIAKSLQELKDELNGQVFLCFQVAEEVGGGGADEIVDYLKEQGGVDQVIGTHLMGQLPAGIIAIPDGPMMAGNTGFKITVKGVGGHGSRPDLAVDPLRPACDILLKVQAIPVNRHDPFETVVVSPCMIHGGTKNNIIPEICEIEGNLRFFKVGDDQAVLEVMRQIAQNTAAAYGATAEVEGILMAPNPVINDSEAATRGRELAAELGFTVAPPSKPATGSDDYANFLVDFKGFYCICGAHNTEIPGTSGNHHNPNFAIDEKALAQAAEFMGTYAYRFLQ</sequence>
<evidence type="ECO:0000259" key="2">
    <source>
        <dbReference type="Pfam" id="PF07687"/>
    </source>
</evidence>
<dbReference type="InterPro" id="IPR036264">
    <property type="entry name" value="Bact_exopeptidase_dim_dom"/>
</dbReference>
<dbReference type="SUPFAM" id="SSF55031">
    <property type="entry name" value="Bacterial exopeptidase dimerisation domain"/>
    <property type="match status" value="1"/>
</dbReference>
<dbReference type="EC" id="3.-.-.-" evidence="3"/>
<dbReference type="GO" id="GO:0046872">
    <property type="term" value="F:metal ion binding"/>
    <property type="evidence" value="ECO:0007669"/>
    <property type="project" value="UniProtKB-KW"/>
</dbReference>